<dbReference type="RefSeq" id="WP_183815502.1">
    <property type="nucleotide sequence ID" value="NZ_JACHOB010000001.1"/>
</dbReference>
<protein>
    <submittedName>
        <fullName evidence="3">Acyl-CoA synthetase (AMP-forming)/AMP-acid ligase II/serine acetyltransferase</fullName>
    </submittedName>
</protein>
<dbReference type="Pfam" id="PF00132">
    <property type="entry name" value="Hexapep"/>
    <property type="match status" value="1"/>
</dbReference>
<gene>
    <name evidence="3" type="ORF">GGQ59_000498</name>
</gene>
<dbReference type="InterPro" id="IPR001451">
    <property type="entry name" value="Hexapep"/>
</dbReference>
<dbReference type="EMBL" id="JACHOB010000001">
    <property type="protein sequence ID" value="MBB4657998.1"/>
    <property type="molecule type" value="Genomic_DNA"/>
</dbReference>
<reference evidence="3 4" key="1">
    <citation type="submission" date="2020-08" db="EMBL/GenBank/DDBJ databases">
        <title>Genomic Encyclopedia of Type Strains, Phase IV (KMG-IV): sequencing the most valuable type-strain genomes for metagenomic binning, comparative biology and taxonomic classification.</title>
        <authorList>
            <person name="Goeker M."/>
        </authorList>
    </citation>
    <scope>NUCLEOTIDE SEQUENCE [LARGE SCALE GENOMIC DNA]</scope>
    <source>
        <strain evidence="3 4">DSM 102850</strain>
    </source>
</reference>
<comment type="similarity">
    <text evidence="1">Belongs to the transferase hexapeptide repeat family.</text>
</comment>
<dbReference type="SUPFAM" id="SSF56801">
    <property type="entry name" value="Acetyl-CoA synthetase-like"/>
    <property type="match status" value="1"/>
</dbReference>
<dbReference type="GO" id="GO:0031956">
    <property type="term" value="F:medium-chain fatty acid-CoA ligase activity"/>
    <property type="evidence" value="ECO:0007669"/>
    <property type="project" value="TreeGrafter"/>
</dbReference>
<dbReference type="GO" id="GO:0016740">
    <property type="term" value="F:transferase activity"/>
    <property type="evidence" value="ECO:0007669"/>
    <property type="project" value="UniProtKB-KW"/>
</dbReference>
<dbReference type="CDD" id="cd04433">
    <property type="entry name" value="AFD_class_I"/>
    <property type="match status" value="1"/>
</dbReference>
<dbReference type="Pfam" id="PF00501">
    <property type="entry name" value="AMP-binding"/>
    <property type="match status" value="1"/>
</dbReference>
<dbReference type="GO" id="GO:0006631">
    <property type="term" value="P:fatty acid metabolic process"/>
    <property type="evidence" value="ECO:0007669"/>
    <property type="project" value="TreeGrafter"/>
</dbReference>
<evidence type="ECO:0000313" key="3">
    <source>
        <dbReference type="EMBL" id="MBB4657998.1"/>
    </source>
</evidence>
<dbReference type="PANTHER" id="PTHR43201">
    <property type="entry name" value="ACYL-COA SYNTHETASE"/>
    <property type="match status" value="1"/>
</dbReference>
<feature type="domain" description="AMP-dependent synthetase/ligase" evidence="2">
    <location>
        <begin position="82"/>
        <end position="284"/>
    </location>
</feature>
<dbReference type="AlphaFoldDB" id="A0A840I1C4"/>
<dbReference type="InterPro" id="IPR000873">
    <property type="entry name" value="AMP-dep_synth/lig_dom"/>
</dbReference>
<comment type="caution">
    <text evidence="3">The sequence shown here is derived from an EMBL/GenBank/DDBJ whole genome shotgun (WGS) entry which is preliminary data.</text>
</comment>
<dbReference type="Gene3D" id="3.30.300.30">
    <property type="match status" value="1"/>
</dbReference>
<sequence>MSRNEAQAALTPNEALGRPVVGVVAANGPEYVRTLLGLFRDGKVAVPLRAADDAERLSATGAEDVAAPAPGGGWIEERYAGTGEDGPALVSFTSGTEGEPKAIVLSHAALEDVVARLTEAMGATEALREYVGVPVTHSFGFGRCRLAAAVGGKAFVPEGGFDPYELAAMIEAGEVNAVSAVPSLWRLVLARPDLFRTGSRNVRWIEIGSQYMAADEKRALKALFPSAAILQHYGLTEASRSTFLRIDQAPDDRLESVGRAVGGVEARIGEGGRIEIKGPHLASGRLTPAGIVPITQGDGWLRTSDLGRIEDGYVYYEGRADDLINCGGKKLSPDRIEREVARRLGVAGGFALARLPDARYGERALLAIEDGADLDEETLRAGMAESLSAEGVDARSVLTVTRLAALPRTATGKVQRRLVAQAYLEDEAAASAPVAADLPLEDRLASLLGEARLDPSRSLRAYEADSITSLEAAMLLEGEGGRLPAGWLDLPLSTLLARTDDGGAEQRPVFEKNEGRTNGNPKDIGLLALIREDFRTHESDLLSHGFWALFWHRFANWRMGVRFKPARMVLTLIYRFSVHLVRGWSGIKLDYTVRVGRRVKLEHFGGMILGAQSIGNDVTIRQNTTFGVGRLSALDEKPIIEDGVNIATGAVIAGGVVVGRHCVIGPNAVVTADVPPYSIVQAAPVVVTASAPRTKRK</sequence>
<dbReference type="InterPro" id="IPR042099">
    <property type="entry name" value="ANL_N_sf"/>
</dbReference>
<organism evidence="3 4">
    <name type="scientific">Parvularcula dongshanensis</name>
    <dbReference type="NCBI Taxonomy" id="1173995"/>
    <lineage>
        <taxon>Bacteria</taxon>
        <taxon>Pseudomonadati</taxon>
        <taxon>Pseudomonadota</taxon>
        <taxon>Alphaproteobacteria</taxon>
        <taxon>Parvularculales</taxon>
        <taxon>Parvularculaceae</taxon>
        <taxon>Parvularcula</taxon>
    </lineage>
</organism>
<dbReference type="InterPro" id="IPR011004">
    <property type="entry name" value="Trimer_LpxA-like_sf"/>
</dbReference>
<dbReference type="InterPro" id="IPR020845">
    <property type="entry name" value="AMP-binding_CS"/>
</dbReference>
<dbReference type="CDD" id="cd03354">
    <property type="entry name" value="LbH_SAT"/>
    <property type="match status" value="1"/>
</dbReference>
<proteinExistence type="inferred from homology"/>
<keyword evidence="3" id="KW-0436">Ligase</keyword>
<dbReference type="PROSITE" id="PS00455">
    <property type="entry name" value="AMP_BINDING"/>
    <property type="match status" value="1"/>
</dbReference>
<evidence type="ECO:0000256" key="1">
    <source>
        <dbReference type="ARBA" id="ARBA00007274"/>
    </source>
</evidence>
<dbReference type="InterPro" id="IPR045304">
    <property type="entry name" value="LbH_SAT"/>
</dbReference>
<accession>A0A840I1C4</accession>
<dbReference type="SUPFAM" id="SSF51161">
    <property type="entry name" value="Trimeric LpxA-like enzymes"/>
    <property type="match status" value="1"/>
</dbReference>
<keyword evidence="3" id="KW-0808">Transferase</keyword>
<dbReference type="Gene3D" id="2.160.10.10">
    <property type="entry name" value="Hexapeptide repeat proteins"/>
    <property type="match status" value="1"/>
</dbReference>
<keyword evidence="4" id="KW-1185">Reference proteome</keyword>
<evidence type="ECO:0000259" key="2">
    <source>
        <dbReference type="Pfam" id="PF00501"/>
    </source>
</evidence>
<name>A0A840I1C4_9PROT</name>
<dbReference type="PANTHER" id="PTHR43201:SF32">
    <property type="entry name" value="2-SUCCINYLBENZOATE--COA LIGASE, CHLOROPLASTIC_PEROXISOMAL"/>
    <property type="match status" value="1"/>
</dbReference>
<dbReference type="Proteomes" id="UP000563524">
    <property type="component" value="Unassembled WGS sequence"/>
</dbReference>
<evidence type="ECO:0000313" key="4">
    <source>
        <dbReference type="Proteomes" id="UP000563524"/>
    </source>
</evidence>
<dbReference type="InterPro" id="IPR045851">
    <property type="entry name" value="AMP-bd_C_sf"/>
</dbReference>
<dbReference type="Gene3D" id="3.40.50.12780">
    <property type="entry name" value="N-terminal domain of ligase-like"/>
    <property type="match status" value="1"/>
</dbReference>